<dbReference type="AlphaFoldDB" id="A0A2H9ZWJ4"/>
<dbReference type="STRING" id="1088818.A0A2H9ZWJ4"/>
<dbReference type="EC" id="4.2.1.33" evidence="3"/>
<dbReference type="CDD" id="cd01577">
    <property type="entry name" value="IPMI_Swivel"/>
    <property type="match status" value="1"/>
</dbReference>
<evidence type="ECO:0000256" key="3">
    <source>
        <dbReference type="ARBA" id="ARBA00011998"/>
    </source>
</evidence>
<feature type="domain" description="Aconitase A/isopropylmalate dehydratase small subunit swivel" evidence="7">
    <location>
        <begin position="133"/>
        <end position="186"/>
    </location>
</feature>
<dbReference type="GO" id="GO:0009570">
    <property type="term" value="C:chloroplast stroma"/>
    <property type="evidence" value="ECO:0007669"/>
    <property type="project" value="UniProtKB-ARBA"/>
</dbReference>
<dbReference type="SUPFAM" id="SSF52016">
    <property type="entry name" value="LeuD/IlvD-like"/>
    <property type="match status" value="1"/>
</dbReference>
<dbReference type="Pfam" id="PF00694">
    <property type="entry name" value="Aconitase_C"/>
    <property type="match status" value="1"/>
</dbReference>
<dbReference type="GO" id="GO:0003861">
    <property type="term" value="F:3-isopropylmalate dehydratase activity"/>
    <property type="evidence" value="ECO:0007669"/>
    <property type="project" value="UniProtKB-EC"/>
</dbReference>
<protein>
    <recommendedName>
        <fullName evidence="3">3-isopropylmalate dehydratase</fullName>
        <ecNumber evidence="3">4.2.1.33</ecNumber>
    </recommendedName>
</protein>
<dbReference type="GO" id="GO:0019761">
    <property type="term" value="P:glucosinolate biosynthetic process"/>
    <property type="evidence" value="ECO:0007669"/>
    <property type="project" value="UniProtKB-ARBA"/>
</dbReference>
<evidence type="ECO:0000256" key="1">
    <source>
        <dbReference type="ARBA" id="ARBA00000491"/>
    </source>
</evidence>
<evidence type="ECO:0000256" key="2">
    <source>
        <dbReference type="ARBA" id="ARBA00004729"/>
    </source>
</evidence>
<comment type="similarity">
    <text evidence="5">Belongs to the LeuD family.</text>
</comment>
<accession>A0A2H9ZWJ4</accession>
<dbReference type="PANTHER" id="PTHR43345">
    <property type="entry name" value="3-ISOPROPYLMALATE DEHYDRATASE SMALL SUBUNIT 2-RELATED-RELATED"/>
    <property type="match status" value="1"/>
</dbReference>
<dbReference type="Gene3D" id="3.20.19.10">
    <property type="entry name" value="Aconitase, domain 4"/>
    <property type="match status" value="1"/>
</dbReference>
<dbReference type="InterPro" id="IPR000573">
    <property type="entry name" value="AconitaseA/IPMdHydase_ssu_swvl"/>
</dbReference>
<dbReference type="EMBL" id="KZ453102">
    <property type="protein sequence ID" value="PKA47647.1"/>
    <property type="molecule type" value="Genomic_DNA"/>
</dbReference>
<keyword evidence="9" id="KW-1185">Reference proteome</keyword>
<dbReference type="PANTHER" id="PTHR43345:SF2">
    <property type="entry name" value="3-ISOPROPYLMALATE DEHYDRATASE SMALL SUBUNIT 1"/>
    <property type="match status" value="1"/>
</dbReference>
<dbReference type="Proteomes" id="UP000236161">
    <property type="component" value="Unassembled WGS sequence"/>
</dbReference>
<comment type="pathway">
    <text evidence="2">Amino-acid biosynthesis; L-leucine biosynthesis; L-leucine from 3-methyl-2-oxobutanoate: step 2/4.</text>
</comment>
<comment type="catalytic activity">
    <reaction evidence="1">
        <text>(2R,3S)-3-isopropylmalate = (2S)-2-isopropylmalate</text>
        <dbReference type="Rhea" id="RHEA:32287"/>
        <dbReference type="ChEBI" id="CHEBI:1178"/>
        <dbReference type="ChEBI" id="CHEBI:35121"/>
        <dbReference type="EC" id="4.2.1.33"/>
    </reaction>
</comment>
<dbReference type="InterPro" id="IPR015928">
    <property type="entry name" value="Aconitase/3IPM_dehydase_swvl"/>
</dbReference>
<dbReference type="OrthoDB" id="10262323at2759"/>
<gene>
    <name evidence="8" type="ORF">AXF42_Ash014424</name>
</gene>
<dbReference type="InterPro" id="IPR033940">
    <property type="entry name" value="IPMI_Swivel"/>
</dbReference>
<evidence type="ECO:0000313" key="9">
    <source>
        <dbReference type="Proteomes" id="UP000236161"/>
    </source>
</evidence>
<evidence type="ECO:0000256" key="6">
    <source>
        <dbReference type="ARBA" id="ARBA00063576"/>
    </source>
</evidence>
<evidence type="ECO:0000256" key="4">
    <source>
        <dbReference type="ARBA" id="ARBA00023239"/>
    </source>
</evidence>
<evidence type="ECO:0000259" key="7">
    <source>
        <dbReference type="Pfam" id="PF00694"/>
    </source>
</evidence>
<dbReference type="InterPro" id="IPR050075">
    <property type="entry name" value="LeuD"/>
</dbReference>
<keyword evidence="4 8" id="KW-0456">Lyase</keyword>
<proteinExistence type="inferred from homology"/>
<comment type="subunit">
    <text evidence="6">Heterodimer of the large LEUC/IIL1 subunit and the small LEUD (SSU1, SSU2 or SSU3) subunits.</text>
</comment>
<name>A0A2H9ZWJ4_9ASPA</name>
<reference evidence="8 9" key="1">
    <citation type="journal article" date="2017" name="Nature">
        <title>The Apostasia genome and the evolution of orchids.</title>
        <authorList>
            <person name="Zhang G.Q."/>
            <person name="Liu K.W."/>
            <person name="Li Z."/>
            <person name="Lohaus R."/>
            <person name="Hsiao Y.Y."/>
            <person name="Niu S.C."/>
            <person name="Wang J.Y."/>
            <person name="Lin Y.C."/>
            <person name="Xu Q."/>
            <person name="Chen L.J."/>
            <person name="Yoshida K."/>
            <person name="Fujiwara S."/>
            <person name="Wang Z.W."/>
            <person name="Zhang Y.Q."/>
            <person name="Mitsuda N."/>
            <person name="Wang M."/>
            <person name="Liu G.H."/>
            <person name="Pecoraro L."/>
            <person name="Huang H.X."/>
            <person name="Xiao X.J."/>
            <person name="Lin M."/>
            <person name="Wu X.Y."/>
            <person name="Wu W.L."/>
            <person name="Chen Y.Y."/>
            <person name="Chang S.B."/>
            <person name="Sakamoto S."/>
            <person name="Ohme-Takagi M."/>
            <person name="Yagi M."/>
            <person name="Zeng S.J."/>
            <person name="Shen C.Y."/>
            <person name="Yeh C.M."/>
            <person name="Luo Y.B."/>
            <person name="Tsai W.C."/>
            <person name="Van de Peer Y."/>
            <person name="Liu Z.J."/>
        </authorList>
    </citation>
    <scope>NUCLEOTIDE SEQUENCE [LARGE SCALE GENOMIC DNA]</scope>
    <source>
        <strain evidence="9">cv. Shenzhen</strain>
        <tissue evidence="8">Stem</tissue>
    </source>
</reference>
<evidence type="ECO:0000313" key="8">
    <source>
        <dbReference type="EMBL" id="PKA47647.1"/>
    </source>
</evidence>
<dbReference type="FunFam" id="3.20.19.10:FF:000007">
    <property type="entry name" value="Isopropylmalate/citramalate isomerase small subunit"/>
    <property type="match status" value="1"/>
</dbReference>
<organism evidence="8 9">
    <name type="scientific">Apostasia shenzhenica</name>
    <dbReference type="NCBI Taxonomy" id="1088818"/>
    <lineage>
        <taxon>Eukaryota</taxon>
        <taxon>Viridiplantae</taxon>
        <taxon>Streptophyta</taxon>
        <taxon>Embryophyta</taxon>
        <taxon>Tracheophyta</taxon>
        <taxon>Spermatophyta</taxon>
        <taxon>Magnoliopsida</taxon>
        <taxon>Liliopsida</taxon>
        <taxon>Asparagales</taxon>
        <taxon>Orchidaceae</taxon>
        <taxon>Apostasioideae</taxon>
        <taxon>Apostasia</taxon>
    </lineage>
</organism>
<evidence type="ECO:0000256" key="5">
    <source>
        <dbReference type="ARBA" id="ARBA00061000"/>
    </source>
</evidence>
<sequence length="250" mass="26253">MSTAAVSKSILSPQASKSPLFPRRLSAVNIKHSTLFSPSKTLTLTAHQSPFLTPLAANVTDPSAASKVFHGPCYVVGDNIDTDQIIPAEYLTLVPSKPDEYRKLGSLAFIGLPSASYPVPFVEPGATCTRFSIIIGGGNFGCGSSREHAPVAIGASGTQVVVAESYARIFFRNCVATGEIYPLELEEVGIWKECSTGDAVTVDLEGNLLLNHTTGKKYKLKSIGDAGPVIEAGGIFAYARKTGMIASAGS</sequence>